<dbReference type="Proteomes" id="UP000053660">
    <property type="component" value="Unassembled WGS sequence"/>
</dbReference>
<gene>
    <name evidence="2" type="ORF">OESDEN_17203</name>
</gene>
<dbReference type="Gene3D" id="2.60.40.10">
    <property type="entry name" value="Immunoglobulins"/>
    <property type="match status" value="2"/>
</dbReference>
<dbReference type="InterPro" id="IPR013783">
    <property type="entry name" value="Ig-like_fold"/>
</dbReference>
<dbReference type="Pfam" id="PF22352">
    <property type="entry name" value="K319L-like_PKD"/>
    <property type="match status" value="2"/>
</dbReference>
<dbReference type="OrthoDB" id="536372at2759"/>
<proteinExistence type="predicted"/>
<keyword evidence="3" id="KW-1185">Reference proteome</keyword>
<dbReference type="AlphaFoldDB" id="A0A0B1SIS8"/>
<dbReference type="SMART" id="SM00089">
    <property type="entry name" value="PKD"/>
    <property type="match status" value="2"/>
</dbReference>
<name>A0A0B1SIS8_OESDE</name>
<dbReference type="GO" id="GO:0016020">
    <property type="term" value="C:membrane"/>
    <property type="evidence" value="ECO:0007669"/>
    <property type="project" value="TreeGrafter"/>
</dbReference>
<feature type="domain" description="PKD/Chitinase" evidence="1">
    <location>
        <begin position="107"/>
        <end position="190"/>
    </location>
</feature>
<evidence type="ECO:0000259" key="1">
    <source>
        <dbReference type="SMART" id="SM00089"/>
    </source>
</evidence>
<dbReference type="GO" id="GO:0001764">
    <property type="term" value="P:neuron migration"/>
    <property type="evidence" value="ECO:0007669"/>
    <property type="project" value="TreeGrafter"/>
</dbReference>
<dbReference type="PANTHER" id="PTHR46182">
    <property type="entry name" value="FI19480P1"/>
    <property type="match status" value="1"/>
</dbReference>
<dbReference type="GO" id="GO:0031410">
    <property type="term" value="C:cytoplasmic vesicle"/>
    <property type="evidence" value="ECO:0007669"/>
    <property type="project" value="TreeGrafter"/>
</dbReference>
<dbReference type="InterPro" id="IPR029865">
    <property type="entry name" value="KIAA0319-like"/>
</dbReference>
<evidence type="ECO:0000313" key="2">
    <source>
        <dbReference type="EMBL" id="KHJ83100.1"/>
    </source>
</evidence>
<dbReference type="EMBL" id="KN575174">
    <property type="protein sequence ID" value="KHJ83100.1"/>
    <property type="molecule type" value="Genomic_DNA"/>
</dbReference>
<dbReference type="CDD" id="cd00146">
    <property type="entry name" value="PKD"/>
    <property type="match status" value="1"/>
</dbReference>
<protein>
    <recommendedName>
        <fullName evidence="1">PKD/Chitinase domain-containing protein</fullName>
    </recommendedName>
</protein>
<dbReference type="SUPFAM" id="SSF49299">
    <property type="entry name" value="PKD domain"/>
    <property type="match status" value="2"/>
</dbReference>
<reference evidence="2 3" key="1">
    <citation type="submission" date="2014-03" db="EMBL/GenBank/DDBJ databases">
        <title>Draft genome of the hookworm Oesophagostomum dentatum.</title>
        <authorList>
            <person name="Mitreva M."/>
        </authorList>
    </citation>
    <scope>NUCLEOTIDE SEQUENCE [LARGE SCALE GENOMIC DNA]</scope>
    <source>
        <strain evidence="2 3">OD-Hann</strain>
    </source>
</reference>
<accession>A0A0B1SIS8</accession>
<evidence type="ECO:0000313" key="3">
    <source>
        <dbReference type="Proteomes" id="UP000053660"/>
    </source>
</evidence>
<feature type="domain" description="PKD/Chitinase" evidence="1">
    <location>
        <begin position="13"/>
        <end position="100"/>
    </location>
</feature>
<organism evidence="2 3">
    <name type="scientific">Oesophagostomum dentatum</name>
    <name type="common">Nodular worm</name>
    <dbReference type="NCBI Taxonomy" id="61180"/>
    <lineage>
        <taxon>Eukaryota</taxon>
        <taxon>Metazoa</taxon>
        <taxon>Ecdysozoa</taxon>
        <taxon>Nematoda</taxon>
        <taxon>Chromadorea</taxon>
        <taxon>Rhabditida</taxon>
        <taxon>Rhabditina</taxon>
        <taxon>Rhabditomorpha</taxon>
        <taxon>Strongyloidea</taxon>
        <taxon>Strongylidae</taxon>
        <taxon>Oesophagostomum</taxon>
    </lineage>
</organism>
<dbReference type="PANTHER" id="PTHR46182:SF2">
    <property type="entry name" value="FI19480P1"/>
    <property type="match status" value="1"/>
</dbReference>
<dbReference type="InterPro" id="IPR022409">
    <property type="entry name" value="PKD/Chitinase_dom"/>
</dbReference>
<dbReference type="InterPro" id="IPR035986">
    <property type="entry name" value="PKD_dom_sf"/>
</dbReference>
<sequence length="230" mass="24872">MTYLLVFTFSTSVADAGGNHTIFLPESAIVLDGNAKDDGSIVSYQWTQIDGPAKALLVNADKAKATVSGLIEGEYQFMLTVVDDGGLNASAVSFISVERSKNEPPVALAHNVTVYLPTSIAVLNASQSTDDAGIVAYHWQPFDDVPASISTERSCSSAGWLKGKHLYNLTVSDQQKASDSIVVQLTVTKGEEDVESVEILMNKDIKEWTYRLRRKLQDRIEASLAGSIEA</sequence>